<evidence type="ECO:0000256" key="6">
    <source>
        <dbReference type="ARBA" id="ARBA00022490"/>
    </source>
</evidence>
<dbReference type="GO" id="GO:0005737">
    <property type="term" value="C:cytoplasm"/>
    <property type="evidence" value="ECO:0007669"/>
    <property type="project" value="UniProtKB-SubCell"/>
</dbReference>
<evidence type="ECO:0000256" key="3">
    <source>
        <dbReference type="ARBA" id="ARBA00004496"/>
    </source>
</evidence>
<evidence type="ECO:0000256" key="7">
    <source>
        <dbReference type="ARBA" id="ARBA00023242"/>
    </source>
</evidence>
<keyword evidence="11" id="KW-1185">Reference proteome</keyword>
<feature type="region of interest" description="Disordered" evidence="8">
    <location>
        <begin position="117"/>
        <end position="139"/>
    </location>
</feature>
<accession>A0A4S2MWT8</accession>
<evidence type="ECO:0000256" key="4">
    <source>
        <dbReference type="ARBA" id="ARBA00009461"/>
    </source>
</evidence>
<sequence>MFRTRQGGRGSRLLKQVNNLPRKAYDEVARSNREASKTATPWDMDIDDDDDEGEDGDGGMRKTRFTVRGTEVYGSGKEEAAEGDTATTTTSTAGGGGWGTVARMECVQVGVPAVGAKASTTAGRGSNINGKNGRDEGRYATMDLNSDEEDSGREFSQTISASMFMTELFQTKNRTEAMKGAEEESRRRAEARSEEPAWARQVKVQPKVRKKYGSQKTYGYKGAKAASALAVDLDLSDSDSDAKLENSSTLNSSTTSAGSRKRKESPFMDEDDGVPKRRAPISGIMRDKKIPGKKANTQPEPTKATKEFKDPSKYALSSDANDKIDATKPKTKTFVNPMDMYGVSTPDLDLEKEPPKAKRAWINPLDAHAFSADTGLEKFLKNATTMAVSKFTSTLDKYSLSADFPSSSSTIPASVISLSSQDSIPSTLPKVSPLDTADMASINDIITSADLNPSTSTHPRGSSSPTSPTCILCQTSLPPSIIAQYFPPSDPTPTITLDTWAKICNAHRKLSLETEWTRNNYPTIDWSLLATRITPHLTLLERIILNAEPSPFGTIFLEQVKSARGKSKKEKWEVGIDNIPSVGYYGPRGANILLFALTNELSERVSEAAEHGDPAIRVAGVAAYIQCVLVPEVATRLVAEDMDVGVEKARRVLEESREVGIGLNGREMPGDLEDGGGGWVDVSAVQEEGTGRGKGSGRGRGRGGRGGR</sequence>
<dbReference type="GO" id="GO:0005634">
    <property type="term" value="C:nucleus"/>
    <property type="evidence" value="ECO:0007669"/>
    <property type="project" value="UniProtKB-SubCell"/>
</dbReference>
<evidence type="ECO:0000256" key="5">
    <source>
        <dbReference type="ARBA" id="ARBA00015162"/>
    </source>
</evidence>
<proteinExistence type="inferred from homology"/>
<comment type="function">
    <text evidence="1">May be involved in a process influencing telomere capping.</text>
</comment>
<dbReference type="EMBL" id="ML220121">
    <property type="protein sequence ID" value="TGZ81110.1"/>
    <property type="molecule type" value="Genomic_DNA"/>
</dbReference>
<reference evidence="10 11" key="1">
    <citation type="submission" date="2019-04" db="EMBL/GenBank/DDBJ databases">
        <title>Comparative genomics and transcriptomics to analyze fruiting body development in filamentous ascomycetes.</title>
        <authorList>
            <consortium name="DOE Joint Genome Institute"/>
            <person name="Lutkenhaus R."/>
            <person name="Traeger S."/>
            <person name="Breuer J."/>
            <person name="Kuo A."/>
            <person name="Lipzen A."/>
            <person name="Pangilinan J."/>
            <person name="Dilworth D."/>
            <person name="Sandor L."/>
            <person name="Poggeler S."/>
            <person name="Barry K."/>
            <person name="Grigoriev I.V."/>
            <person name="Nowrousian M."/>
        </authorList>
    </citation>
    <scope>NUCLEOTIDE SEQUENCE [LARGE SCALE GENOMIC DNA]</scope>
    <source>
        <strain evidence="10 11">CBS 389.68</strain>
    </source>
</reference>
<feature type="region of interest" description="Disordered" evidence="8">
    <location>
        <begin position="664"/>
        <end position="708"/>
    </location>
</feature>
<feature type="compositionally biased region" description="Low complexity" evidence="8">
    <location>
        <begin position="246"/>
        <end position="256"/>
    </location>
</feature>
<dbReference type="PANTHER" id="PTHR41391:SF1">
    <property type="entry name" value="RESTRICTION OF TELOMERE CAPPING PROTEIN 4"/>
    <property type="match status" value="1"/>
</dbReference>
<dbReference type="InterPro" id="IPR039024">
    <property type="entry name" value="RTC4"/>
</dbReference>
<evidence type="ECO:0000256" key="1">
    <source>
        <dbReference type="ARBA" id="ARBA00002738"/>
    </source>
</evidence>
<dbReference type="OrthoDB" id="128308at2759"/>
<feature type="region of interest" description="Disordered" evidence="8">
    <location>
        <begin position="450"/>
        <end position="469"/>
    </location>
</feature>
<feature type="compositionally biased region" description="Basic and acidic residues" evidence="8">
    <location>
        <begin position="23"/>
        <end position="36"/>
    </location>
</feature>
<feature type="region of interest" description="Disordered" evidence="8">
    <location>
        <begin position="175"/>
        <end position="202"/>
    </location>
</feature>
<evidence type="ECO:0000313" key="10">
    <source>
        <dbReference type="EMBL" id="TGZ81110.1"/>
    </source>
</evidence>
<gene>
    <name evidence="10" type="ORF">EX30DRAFT_364127</name>
</gene>
<comment type="subcellular location">
    <subcellularLocation>
        <location evidence="3">Cytoplasm</location>
    </subcellularLocation>
    <subcellularLocation>
        <location evidence="2">Nucleus</location>
    </subcellularLocation>
</comment>
<feature type="compositionally biased region" description="Polar residues" evidence="8">
    <location>
        <begin position="118"/>
        <end position="130"/>
    </location>
</feature>
<feature type="compositionally biased region" description="Basic and acidic residues" evidence="8">
    <location>
        <begin position="175"/>
        <end position="197"/>
    </location>
</feature>
<dbReference type="AlphaFoldDB" id="A0A4S2MWT8"/>
<dbReference type="Pfam" id="PF14474">
    <property type="entry name" value="RTC4"/>
    <property type="match status" value="1"/>
</dbReference>
<comment type="similarity">
    <text evidence="4">Belongs to the RTC4 family.</text>
</comment>
<evidence type="ECO:0000256" key="2">
    <source>
        <dbReference type="ARBA" id="ARBA00004123"/>
    </source>
</evidence>
<feature type="compositionally biased region" description="Low complexity" evidence="8">
    <location>
        <begin position="83"/>
        <end position="92"/>
    </location>
</feature>
<keyword evidence="6" id="KW-0963">Cytoplasm</keyword>
<evidence type="ECO:0000313" key="11">
    <source>
        <dbReference type="Proteomes" id="UP000298138"/>
    </source>
</evidence>
<name>A0A4S2MWT8_9PEZI</name>
<keyword evidence="7" id="KW-0539">Nucleus</keyword>
<feature type="compositionally biased region" description="Basic residues" evidence="8">
    <location>
        <begin position="695"/>
        <end position="708"/>
    </location>
</feature>
<dbReference type="PANTHER" id="PTHR41391">
    <property type="entry name" value="RESTRICTION OF TELOMERE CAPPING PROTEIN 4"/>
    <property type="match status" value="1"/>
</dbReference>
<organism evidence="10 11">
    <name type="scientific">Ascodesmis nigricans</name>
    <dbReference type="NCBI Taxonomy" id="341454"/>
    <lineage>
        <taxon>Eukaryota</taxon>
        <taxon>Fungi</taxon>
        <taxon>Dikarya</taxon>
        <taxon>Ascomycota</taxon>
        <taxon>Pezizomycotina</taxon>
        <taxon>Pezizomycetes</taxon>
        <taxon>Pezizales</taxon>
        <taxon>Ascodesmidaceae</taxon>
        <taxon>Ascodesmis</taxon>
    </lineage>
</organism>
<protein>
    <recommendedName>
        <fullName evidence="5">Restriction of telomere capping protein 4</fullName>
    </recommendedName>
</protein>
<dbReference type="SMART" id="SM01312">
    <property type="entry name" value="RTC4"/>
    <property type="match status" value="1"/>
</dbReference>
<dbReference type="Proteomes" id="UP000298138">
    <property type="component" value="Unassembled WGS sequence"/>
</dbReference>
<evidence type="ECO:0000256" key="8">
    <source>
        <dbReference type="SAM" id="MobiDB-lite"/>
    </source>
</evidence>
<dbReference type="InterPro" id="IPR028094">
    <property type="entry name" value="RTC4_C"/>
</dbReference>
<feature type="region of interest" description="Disordered" evidence="8">
    <location>
        <begin position="1"/>
        <end position="96"/>
    </location>
</feature>
<evidence type="ECO:0000259" key="9">
    <source>
        <dbReference type="SMART" id="SM01312"/>
    </source>
</evidence>
<feature type="region of interest" description="Disordered" evidence="8">
    <location>
        <begin position="238"/>
        <end position="309"/>
    </location>
</feature>
<feature type="compositionally biased region" description="Acidic residues" evidence="8">
    <location>
        <begin position="44"/>
        <end position="57"/>
    </location>
</feature>
<feature type="domain" description="Restriction of telomere capping protein 4 C-terminal" evidence="9">
    <location>
        <begin position="544"/>
        <end position="666"/>
    </location>
</feature>
<dbReference type="InParanoid" id="A0A4S2MWT8"/>